<keyword evidence="2" id="KW-0378">Hydrolase</keyword>
<evidence type="ECO:0000313" key="3">
    <source>
        <dbReference type="Proteomes" id="UP000325081"/>
    </source>
</evidence>
<protein>
    <submittedName>
        <fullName evidence="2">Serine protease htrA-like protein</fullName>
    </submittedName>
</protein>
<dbReference type="Gene3D" id="2.30.42.10">
    <property type="match status" value="1"/>
</dbReference>
<organism evidence="2 3">
    <name type="scientific">Striga asiatica</name>
    <name type="common">Asiatic witchweed</name>
    <name type="synonym">Buchnera asiatica</name>
    <dbReference type="NCBI Taxonomy" id="4170"/>
    <lineage>
        <taxon>Eukaryota</taxon>
        <taxon>Viridiplantae</taxon>
        <taxon>Streptophyta</taxon>
        <taxon>Embryophyta</taxon>
        <taxon>Tracheophyta</taxon>
        <taxon>Spermatophyta</taxon>
        <taxon>Magnoliopsida</taxon>
        <taxon>eudicotyledons</taxon>
        <taxon>Gunneridae</taxon>
        <taxon>Pentapetalae</taxon>
        <taxon>asterids</taxon>
        <taxon>lamiids</taxon>
        <taxon>Lamiales</taxon>
        <taxon>Orobanchaceae</taxon>
        <taxon>Buchnereae</taxon>
        <taxon>Striga</taxon>
    </lineage>
</organism>
<dbReference type="OrthoDB" id="909237at2759"/>
<keyword evidence="3" id="KW-1185">Reference proteome</keyword>
<dbReference type="SUPFAM" id="SSF50156">
    <property type="entry name" value="PDZ domain-like"/>
    <property type="match status" value="2"/>
</dbReference>
<sequence length="606" mass="67155">MIECDNVNGFFECTILTSANLLRINAYDKSLAKNLKVEVILPGGSSCLGDVISVDWHFNISAIRIQSSAPLPTAKLRCLDDAIQTHDLSRPQVQQNSSLLKLLPGDDFIALGRHYSEPYDLMVAPGKFRLVTPKVSLWTISTECFGIGLLSSFVVYIFSIDRCELDCKELLRVNCMITKCGIGGAMVNLYGEVVGINFYAKEFTPFLPMNVVCKWWDHVAPNSPAGSVSVQPNDIIVECDGVAITNENLEYDVMKDSFKTRFSLLYWNRDLDIYVKRIANKAAPSVVSLQVSSGGNEIFGFVIECDTVITSASLLNFLDTQSGDLKVCVGLCDGEKCDGVIVACDFHYNLAAIKIQAGKPLQIARLKYLDDSICIYPTNLSIGKLHEMHSDLFRIFPGERVIALGRFIDDIGDIMVSPGEFSVEQCRLDCEELLRSTGRITQCGIGGPMINRKAEVIGVNFFHFDFTPFLPINIVSKWWSHYTKYKNYCRPWLGMELSNLFTVEVCTWEKIIQKFPSIKMGILVDEVAPNSPAGSVNVQPNDIIVECDGVAITSNLQLFDLLWDKTGNMVKLGLARTSDGSRENLSVMVADAPALLSLIGDLLLYS</sequence>
<dbReference type="InterPro" id="IPR043504">
    <property type="entry name" value="Peptidase_S1_PA_chymotrypsin"/>
</dbReference>
<evidence type="ECO:0000259" key="1">
    <source>
        <dbReference type="Pfam" id="PF13180"/>
    </source>
</evidence>
<dbReference type="InterPro" id="IPR009003">
    <property type="entry name" value="Peptidase_S1_PA"/>
</dbReference>
<accession>A0A5A7QYL3</accession>
<feature type="domain" description="PDZ" evidence="1">
    <location>
        <begin position="515"/>
        <end position="587"/>
    </location>
</feature>
<reference evidence="3" key="1">
    <citation type="journal article" date="2019" name="Curr. Biol.">
        <title>Genome Sequence of Striga asiatica Provides Insight into the Evolution of Plant Parasitism.</title>
        <authorList>
            <person name="Yoshida S."/>
            <person name="Kim S."/>
            <person name="Wafula E.K."/>
            <person name="Tanskanen J."/>
            <person name="Kim Y.M."/>
            <person name="Honaas L."/>
            <person name="Yang Z."/>
            <person name="Spallek T."/>
            <person name="Conn C.E."/>
            <person name="Ichihashi Y."/>
            <person name="Cheong K."/>
            <person name="Cui S."/>
            <person name="Der J.P."/>
            <person name="Gundlach H."/>
            <person name="Jiao Y."/>
            <person name="Hori C."/>
            <person name="Ishida J.K."/>
            <person name="Kasahara H."/>
            <person name="Kiba T."/>
            <person name="Kim M.S."/>
            <person name="Koo N."/>
            <person name="Laohavisit A."/>
            <person name="Lee Y.H."/>
            <person name="Lumba S."/>
            <person name="McCourt P."/>
            <person name="Mortimer J.C."/>
            <person name="Mutuku J.M."/>
            <person name="Nomura T."/>
            <person name="Sasaki-Sekimoto Y."/>
            <person name="Seto Y."/>
            <person name="Wang Y."/>
            <person name="Wakatake T."/>
            <person name="Sakakibara H."/>
            <person name="Demura T."/>
            <person name="Yamaguchi S."/>
            <person name="Yoneyama K."/>
            <person name="Manabe R.I."/>
            <person name="Nelson D.C."/>
            <person name="Schulman A.H."/>
            <person name="Timko M.P."/>
            <person name="dePamphilis C.W."/>
            <person name="Choi D."/>
            <person name="Shirasu K."/>
        </authorList>
    </citation>
    <scope>NUCLEOTIDE SEQUENCE [LARGE SCALE GENOMIC DNA]</scope>
    <source>
        <strain evidence="3">cv. UVA1</strain>
    </source>
</reference>
<dbReference type="PANTHER" id="PTHR47389">
    <property type="entry name" value="OS09G0436400 PROTEIN"/>
    <property type="match status" value="1"/>
</dbReference>
<keyword evidence="2" id="KW-0645">Protease</keyword>
<dbReference type="Pfam" id="PF13365">
    <property type="entry name" value="Trypsin_2"/>
    <property type="match status" value="1"/>
</dbReference>
<proteinExistence type="predicted"/>
<gene>
    <name evidence="2" type="ORF">STAS_27445</name>
</gene>
<dbReference type="InterPro" id="IPR001478">
    <property type="entry name" value="PDZ"/>
</dbReference>
<dbReference type="SUPFAM" id="SSF50494">
    <property type="entry name" value="Trypsin-like serine proteases"/>
    <property type="match status" value="2"/>
</dbReference>
<dbReference type="Proteomes" id="UP000325081">
    <property type="component" value="Unassembled WGS sequence"/>
</dbReference>
<name>A0A5A7QYL3_STRAF</name>
<dbReference type="Gene3D" id="2.40.10.10">
    <property type="entry name" value="Trypsin-like serine proteases"/>
    <property type="match status" value="2"/>
</dbReference>
<dbReference type="PANTHER" id="PTHR47389:SF4">
    <property type="entry name" value="OS09G0436400 PROTEIN"/>
    <property type="match status" value="1"/>
</dbReference>
<dbReference type="GO" id="GO:0006508">
    <property type="term" value="P:proteolysis"/>
    <property type="evidence" value="ECO:0007669"/>
    <property type="project" value="UniProtKB-KW"/>
</dbReference>
<comment type="caution">
    <text evidence="2">The sequence shown here is derived from an EMBL/GenBank/DDBJ whole genome shotgun (WGS) entry which is preliminary data.</text>
</comment>
<dbReference type="Pfam" id="PF13180">
    <property type="entry name" value="PDZ_2"/>
    <property type="match status" value="1"/>
</dbReference>
<dbReference type="GO" id="GO:0008233">
    <property type="term" value="F:peptidase activity"/>
    <property type="evidence" value="ECO:0007669"/>
    <property type="project" value="UniProtKB-KW"/>
</dbReference>
<evidence type="ECO:0000313" key="2">
    <source>
        <dbReference type="EMBL" id="GER50158.1"/>
    </source>
</evidence>
<dbReference type="InterPro" id="IPR036034">
    <property type="entry name" value="PDZ_sf"/>
</dbReference>
<dbReference type="AlphaFoldDB" id="A0A5A7QYL3"/>
<dbReference type="EMBL" id="BKCP01009070">
    <property type="protein sequence ID" value="GER50158.1"/>
    <property type="molecule type" value="Genomic_DNA"/>
</dbReference>